<dbReference type="Proteomes" id="UP001375812">
    <property type="component" value="Unassembled WGS sequence"/>
</dbReference>
<name>A0ABU8PJG7_9HYPH</name>
<feature type="domain" description="GST C-terminal" evidence="2">
    <location>
        <begin position="101"/>
        <end position="227"/>
    </location>
</feature>
<dbReference type="Gene3D" id="3.40.30.10">
    <property type="entry name" value="Glutaredoxin"/>
    <property type="match status" value="1"/>
</dbReference>
<protein>
    <submittedName>
        <fullName evidence="3">Glutathione S-transferase family protein</fullName>
    </submittedName>
</protein>
<dbReference type="SFLD" id="SFLDG00358">
    <property type="entry name" value="Main_(cytGST)"/>
    <property type="match status" value="1"/>
</dbReference>
<feature type="domain" description="GST N-terminal" evidence="1">
    <location>
        <begin position="19"/>
        <end position="98"/>
    </location>
</feature>
<dbReference type="SUPFAM" id="SSF47616">
    <property type="entry name" value="GST C-terminal domain-like"/>
    <property type="match status" value="1"/>
</dbReference>
<dbReference type="RefSeq" id="WP_105544015.1">
    <property type="nucleotide sequence ID" value="NZ_JBBGZH010000002.1"/>
</dbReference>
<dbReference type="InterPro" id="IPR036282">
    <property type="entry name" value="Glutathione-S-Trfase_C_sf"/>
</dbReference>
<dbReference type="Pfam" id="PF02798">
    <property type="entry name" value="GST_N"/>
    <property type="match status" value="1"/>
</dbReference>
<organism evidence="3 4">
    <name type="scientific">Ochrobactrum vermis</name>
    <dbReference type="NCBI Taxonomy" id="1827297"/>
    <lineage>
        <taxon>Bacteria</taxon>
        <taxon>Pseudomonadati</taxon>
        <taxon>Pseudomonadota</taxon>
        <taxon>Alphaproteobacteria</taxon>
        <taxon>Hyphomicrobiales</taxon>
        <taxon>Brucellaceae</taxon>
        <taxon>Brucella/Ochrobactrum group</taxon>
        <taxon>Ochrobactrum</taxon>
    </lineage>
</organism>
<evidence type="ECO:0000313" key="3">
    <source>
        <dbReference type="EMBL" id="MEJ5021588.1"/>
    </source>
</evidence>
<dbReference type="InterPro" id="IPR010987">
    <property type="entry name" value="Glutathione-S-Trfase_C-like"/>
</dbReference>
<accession>A0ABU8PJG7</accession>
<keyword evidence="4" id="KW-1185">Reference proteome</keyword>
<dbReference type="PROSITE" id="PS50404">
    <property type="entry name" value="GST_NTER"/>
    <property type="match status" value="1"/>
</dbReference>
<dbReference type="CDD" id="cd03207">
    <property type="entry name" value="GST_C_8"/>
    <property type="match status" value="1"/>
</dbReference>
<proteinExistence type="predicted"/>
<dbReference type="Pfam" id="PF13410">
    <property type="entry name" value="GST_C_2"/>
    <property type="match status" value="1"/>
</dbReference>
<gene>
    <name evidence="3" type="ORF">WH297_17905</name>
</gene>
<dbReference type="SUPFAM" id="SSF52833">
    <property type="entry name" value="Thioredoxin-like"/>
    <property type="match status" value="1"/>
</dbReference>
<dbReference type="InterPro" id="IPR036249">
    <property type="entry name" value="Thioredoxin-like_sf"/>
</dbReference>
<evidence type="ECO:0000259" key="2">
    <source>
        <dbReference type="PROSITE" id="PS50405"/>
    </source>
</evidence>
<sequence>MKNVPANSDSPARPIITAFENSPDRGRGMARDMPVRWALEETGQQYDVRLVSFEALKTRPHLDLQPFGQIPTYEEADLALFETGAIVLHIAEQSPGLFPDDANGRARAITWMFAAQSTIEPVILERERAGFVERQESWHEQRLPIVEAYIRKRLDALSARLGNNDWLDGAFSAGDLMMVTVLRRLKSSGMLNDYPNLAAYVARGEARPAFKRAYDAQHAVFLAVSKD</sequence>
<evidence type="ECO:0000313" key="4">
    <source>
        <dbReference type="Proteomes" id="UP001375812"/>
    </source>
</evidence>
<dbReference type="PANTHER" id="PTHR44051:SF8">
    <property type="entry name" value="GLUTATHIONE S-TRANSFERASE GSTA"/>
    <property type="match status" value="1"/>
</dbReference>
<dbReference type="InterPro" id="IPR040079">
    <property type="entry name" value="Glutathione_S-Trfase"/>
</dbReference>
<dbReference type="PROSITE" id="PS50405">
    <property type="entry name" value="GST_CTER"/>
    <property type="match status" value="1"/>
</dbReference>
<dbReference type="EMBL" id="JBBGZH010000002">
    <property type="protein sequence ID" value="MEJ5021588.1"/>
    <property type="molecule type" value="Genomic_DNA"/>
</dbReference>
<dbReference type="SFLD" id="SFLDS00019">
    <property type="entry name" value="Glutathione_Transferase_(cytos"/>
    <property type="match status" value="1"/>
</dbReference>
<evidence type="ECO:0000259" key="1">
    <source>
        <dbReference type="PROSITE" id="PS50404"/>
    </source>
</evidence>
<dbReference type="CDD" id="cd03046">
    <property type="entry name" value="GST_N_GTT1_like"/>
    <property type="match status" value="1"/>
</dbReference>
<dbReference type="Gene3D" id="1.20.1050.10">
    <property type="match status" value="1"/>
</dbReference>
<comment type="caution">
    <text evidence="3">The sequence shown here is derived from an EMBL/GenBank/DDBJ whole genome shotgun (WGS) entry which is preliminary data.</text>
</comment>
<dbReference type="InterPro" id="IPR004045">
    <property type="entry name" value="Glutathione_S-Trfase_N"/>
</dbReference>
<dbReference type="PANTHER" id="PTHR44051">
    <property type="entry name" value="GLUTATHIONE S-TRANSFERASE-RELATED"/>
    <property type="match status" value="1"/>
</dbReference>
<reference evidence="3 4" key="1">
    <citation type="submission" date="2023-12" db="EMBL/GenBank/DDBJ databases">
        <title>Gut-associated functions are favored during microbiome assembly across C. elegans life.</title>
        <authorList>
            <person name="Zimmermann J."/>
        </authorList>
    </citation>
    <scope>NUCLEOTIDE SEQUENCE [LARGE SCALE GENOMIC DNA]</scope>
    <source>
        <strain evidence="3 4">MYb71</strain>
    </source>
</reference>